<evidence type="ECO:0000259" key="3">
    <source>
        <dbReference type="PROSITE" id="PS50975"/>
    </source>
</evidence>
<keyword evidence="2" id="KW-0067">ATP-binding</keyword>
<evidence type="ECO:0000313" key="5">
    <source>
        <dbReference type="Proteomes" id="UP000178538"/>
    </source>
</evidence>
<dbReference type="Pfam" id="PF08443">
    <property type="entry name" value="RimK"/>
    <property type="match status" value="1"/>
</dbReference>
<feature type="domain" description="ATP-grasp" evidence="3">
    <location>
        <begin position="71"/>
        <end position="333"/>
    </location>
</feature>
<dbReference type="GO" id="GO:0005524">
    <property type="term" value="F:ATP binding"/>
    <property type="evidence" value="ECO:0007669"/>
    <property type="project" value="UniProtKB-UniRule"/>
</dbReference>
<dbReference type="Gene3D" id="3.30.1490.20">
    <property type="entry name" value="ATP-grasp fold, A domain"/>
    <property type="match status" value="1"/>
</dbReference>
<dbReference type="EMBL" id="MHVG01000018">
    <property type="protein sequence ID" value="OHA90572.1"/>
    <property type="molecule type" value="Genomic_DNA"/>
</dbReference>
<keyword evidence="2" id="KW-0547">Nucleotide-binding</keyword>
<reference evidence="4 5" key="1">
    <citation type="journal article" date="2016" name="Nat. Commun.">
        <title>Thousands of microbial genomes shed light on interconnected biogeochemical processes in an aquifer system.</title>
        <authorList>
            <person name="Anantharaman K."/>
            <person name="Brown C.T."/>
            <person name="Hug L.A."/>
            <person name="Sharon I."/>
            <person name="Castelle C.J."/>
            <person name="Probst A.J."/>
            <person name="Thomas B.C."/>
            <person name="Singh A."/>
            <person name="Wilkins M.J."/>
            <person name="Karaoz U."/>
            <person name="Brodie E.L."/>
            <person name="Williams K.H."/>
            <person name="Hubbard S.S."/>
            <person name="Banfield J.F."/>
        </authorList>
    </citation>
    <scope>NUCLEOTIDE SEQUENCE [LARGE SCALE GENOMIC DNA]</scope>
</reference>
<comment type="caution">
    <text evidence="4">The sequence shown here is derived from an EMBL/GenBank/DDBJ whole genome shotgun (WGS) entry which is preliminary data.</text>
</comment>
<dbReference type="SUPFAM" id="SSF56059">
    <property type="entry name" value="Glutathione synthetase ATP-binding domain-like"/>
    <property type="match status" value="1"/>
</dbReference>
<proteinExistence type="predicted"/>
<dbReference type="Pfam" id="PF07478">
    <property type="entry name" value="Dala_Dala_lig_C"/>
    <property type="match status" value="1"/>
</dbReference>
<dbReference type="Gene3D" id="3.30.470.20">
    <property type="entry name" value="ATP-grasp fold, B domain"/>
    <property type="match status" value="2"/>
</dbReference>
<evidence type="ECO:0000256" key="1">
    <source>
        <dbReference type="ARBA" id="ARBA00022598"/>
    </source>
</evidence>
<evidence type="ECO:0000256" key="2">
    <source>
        <dbReference type="PROSITE-ProRule" id="PRU00409"/>
    </source>
</evidence>
<dbReference type="GO" id="GO:0046872">
    <property type="term" value="F:metal ion binding"/>
    <property type="evidence" value="ECO:0007669"/>
    <property type="project" value="InterPro"/>
</dbReference>
<keyword evidence="1" id="KW-0436">Ligase</keyword>
<dbReference type="InterPro" id="IPR011095">
    <property type="entry name" value="Dala_Dala_lig_C"/>
</dbReference>
<sequence>MKKNKKESLVIGKMLRKIAPRIGATVVLEPEWNIVGQITFKNGRRSYFRYNTVDLNPVGASDVAKDKDYANFFMKEMGYPIVPGSETFFSDRWAKAIGLPRRNIDAAYRYAQQLGFPVFVKPNSGSQGSGVSLVRNKREFYKATREVFKQDRVLLIQQAVTGKDYRLVVLDKRIISAYQRIPLNVVGNGKSTISQLLKIKQRQFMASSRDTQIKTGDQRITNKLTHQGLSLRSTPARGQKIYLLDNANLSTGGDSVDVTKKVHPAFKKLAVRLTRDMGLRLCGVDLMVDGDISQKPDRFWVLEINAAPGLDHYSRIGKTQEKIVENLYLEVLRHLER</sequence>
<dbReference type="GO" id="GO:0009432">
    <property type="term" value="P:SOS response"/>
    <property type="evidence" value="ECO:0007669"/>
    <property type="project" value="TreeGrafter"/>
</dbReference>
<protein>
    <recommendedName>
        <fullName evidence="3">ATP-grasp domain-containing protein</fullName>
    </recommendedName>
</protein>
<dbReference type="InterPro" id="IPR013651">
    <property type="entry name" value="ATP-grasp_RimK-type"/>
</dbReference>
<evidence type="ECO:0000313" key="4">
    <source>
        <dbReference type="EMBL" id="OHA90572.1"/>
    </source>
</evidence>
<dbReference type="PANTHER" id="PTHR21621:SF0">
    <property type="entry name" value="BETA-CITRYLGLUTAMATE SYNTHASE B-RELATED"/>
    <property type="match status" value="1"/>
</dbReference>
<dbReference type="AlphaFoldDB" id="A0A1G2T0C8"/>
<name>A0A1G2T0C8_9BACT</name>
<dbReference type="PANTHER" id="PTHR21621">
    <property type="entry name" value="RIBOSOMAL PROTEIN S6 MODIFICATION PROTEIN"/>
    <property type="match status" value="1"/>
</dbReference>
<dbReference type="InterPro" id="IPR013815">
    <property type="entry name" value="ATP_grasp_subdomain_1"/>
</dbReference>
<dbReference type="STRING" id="1802737.A2832_01085"/>
<dbReference type="GO" id="GO:0008716">
    <property type="term" value="F:D-alanine-D-alanine ligase activity"/>
    <property type="evidence" value="ECO:0007669"/>
    <property type="project" value="InterPro"/>
</dbReference>
<dbReference type="InterPro" id="IPR011761">
    <property type="entry name" value="ATP-grasp"/>
</dbReference>
<gene>
    <name evidence="4" type="ORF">A2832_01085</name>
</gene>
<accession>A0A1G2T0C8</accession>
<dbReference type="PROSITE" id="PS50975">
    <property type="entry name" value="ATP_GRASP"/>
    <property type="match status" value="1"/>
</dbReference>
<organism evidence="4 5">
    <name type="scientific">Candidatus Zambryskibacteria bacterium RIFCSPHIGHO2_01_FULL_44_22b</name>
    <dbReference type="NCBI Taxonomy" id="1802737"/>
    <lineage>
        <taxon>Bacteria</taxon>
        <taxon>Candidatus Zambryskiibacteriota</taxon>
    </lineage>
</organism>
<dbReference type="GO" id="GO:0018169">
    <property type="term" value="F:ribosomal S6-glutamic acid ligase activity"/>
    <property type="evidence" value="ECO:0007669"/>
    <property type="project" value="TreeGrafter"/>
</dbReference>
<dbReference type="Proteomes" id="UP000178538">
    <property type="component" value="Unassembled WGS sequence"/>
</dbReference>
<dbReference type="GO" id="GO:0005737">
    <property type="term" value="C:cytoplasm"/>
    <property type="evidence" value="ECO:0007669"/>
    <property type="project" value="TreeGrafter"/>
</dbReference>